<organism evidence="2 3">
    <name type="scientific">Pontivivens ytuae</name>
    <dbReference type="NCBI Taxonomy" id="2789856"/>
    <lineage>
        <taxon>Bacteria</taxon>
        <taxon>Pseudomonadati</taxon>
        <taxon>Pseudomonadota</taxon>
        <taxon>Alphaproteobacteria</taxon>
        <taxon>Rhodobacterales</taxon>
        <taxon>Paracoccaceae</taxon>
        <taxon>Pontivivens</taxon>
    </lineage>
</organism>
<keyword evidence="1" id="KW-0472">Membrane</keyword>
<reference evidence="2 3" key="1">
    <citation type="submission" date="2020-11" db="EMBL/GenBank/DDBJ databases">
        <title>Description of Pontivivens ytuae sp. nov. isolated from deep sea sediment of Mariana Trench.</title>
        <authorList>
            <person name="Wang Z."/>
            <person name="Sun Q.-L."/>
            <person name="Xu X.-D."/>
            <person name="Tang Y.-Z."/>
            <person name="Zhang J."/>
        </authorList>
    </citation>
    <scope>NUCLEOTIDE SEQUENCE [LARGE SCALE GENOMIC DNA]</scope>
    <source>
        <strain evidence="2 3">MT2928</strain>
    </source>
</reference>
<keyword evidence="1" id="KW-1133">Transmembrane helix</keyword>
<keyword evidence="1" id="KW-0812">Transmembrane</keyword>
<evidence type="ECO:0000313" key="2">
    <source>
        <dbReference type="EMBL" id="QPH53740.1"/>
    </source>
</evidence>
<sequence length="168" mass="18145">MEQNDFQARVSRLAAEGERRRAEAKAERIARERARRGLRTLFDQRWLPGRLIVFAGALLVGLIGGLFLPKYAGPSFDAWLQGASGSLFGIRALTFLVIALAGLAMRLTQHPALMAICALTVGGTLSTAVVATYPKQVAAVEARLGHPGLLTEETPEQKAHAGPVVKRY</sequence>
<feature type="transmembrane region" description="Helical" evidence="1">
    <location>
        <begin position="51"/>
        <end position="68"/>
    </location>
</feature>
<feature type="transmembrane region" description="Helical" evidence="1">
    <location>
        <begin position="88"/>
        <end position="105"/>
    </location>
</feature>
<feature type="transmembrane region" description="Helical" evidence="1">
    <location>
        <begin position="112"/>
        <end position="133"/>
    </location>
</feature>
<keyword evidence="3" id="KW-1185">Reference proteome</keyword>
<dbReference type="AlphaFoldDB" id="A0A7S9LRP0"/>
<accession>A0A7S9LRP0</accession>
<dbReference type="Proteomes" id="UP000594800">
    <property type="component" value="Chromosome"/>
</dbReference>
<evidence type="ECO:0000256" key="1">
    <source>
        <dbReference type="SAM" id="Phobius"/>
    </source>
</evidence>
<proteinExistence type="predicted"/>
<protein>
    <submittedName>
        <fullName evidence="2">Uncharacterized protein</fullName>
    </submittedName>
</protein>
<gene>
    <name evidence="2" type="ORF">I0K15_18485</name>
</gene>
<dbReference type="KEGG" id="poz:I0K15_18485"/>
<name>A0A7S9LRP0_9RHOB</name>
<evidence type="ECO:0000313" key="3">
    <source>
        <dbReference type="Proteomes" id="UP000594800"/>
    </source>
</evidence>
<dbReference type="EMBL" id="CP064942">
    <property type="protein sequence ID" value="QPH53740.1"/>
    <property type="molecule type" value="Genomic_DNA"/>
</dbReference>
<dbReference type="RefSeq" id="WP_196102949.1">
    <property type="nucleotide sequence ID" value="NZ_CP064942.1"/>
</dbReference>